<dbReference type="PATRIC" id="fig|1203606.4.peg.2269"/>
<dbReference type="SUPFAM" id="SSF53822">
    <property type="entry name" value="Periplasmic binding protein-like I"/>
    <property type="match status" value="1"/>
</dbReference>
<dbReference type="OrthoDB" id="569491at2"/>
<comment type="subcellular location">
    <subcellularLocation>
        <location evidence="1">Cell envelope</location>
    </subcellularLocation>
</comment>
<comment type="caution">
    <text evidence="6">The sequence shown here is derived from an EMBL/GenBank/DDBJ whole genome shotgun (WGS) entry which is preliminary data.</text>
</comment>
<dbReference type="eggNOG" id="COG1879">
    <property type="taxonomic scope" value="Bacteria"/>
</dbReference>
<dbReference type="Pfam" id="PF13407">
    <property type="entry name" value="Peripla_BP_4"/>
    <property type="match status" value="1"/>
</dbReference>
<feature type="domain" description="Periplasmic binding protein" evidence="5">
    <location>
        <begin position="44"/>
        <end position="305"/>
    </location>
</feature>
<dbReference type="InterPro" id="IPR028082">
    <property type="entry name" value="Peripla_BP_I"/>
</dbReference>
<dbReference type="PROSITE" id="PS51257">
    <property type="entry name" value="PROKAR_LIPOPROTEIN"/>
    <property type="match status" value="1"/>
</dbReference>
<sequence length="335" mass="35221">MYAKRWMAATLAGAMALTLTACGGNADGTSTAESGNSGDDVKKISVILKTSSAEYWQYIQAGAKAYDAEHDDVEVSIKGPTSETAFEEQMAMVETDISTADFDAYVIAPLQPDTVKTMIAGETRPVVALDSNIADAPEVKTFVGTGNEAAAKQGMEAAVEAAKAAGWTEIKAIEICGVQGEPTNEARKAGFKAGIEENGGDFLDDEVQYADATADRAVNCMEAIMQMHPEGVAIICANNDDMAIAAARTAASNPAYENTIFLGFDGVKSACESILNGELDMAAAQDPYNMAYQAVDAAVRLIDGETLPEFIDSGSAVVTKDNAQERLDTLNGYLS</sequence>
<comment type="similarity">
    <text evidence="2">Belongs to the bacterial solute-binding protein 2 family.</text>
</comment>
<feature type="chain" id="PRO_5039206280" description="Periplasmic binding protein domain-containing protein" evidence="4">
    <location>
        <begin position="27"/>
        <end position="335"/>
    </location>
</feature>
<accession>R8VVH3</accession>
<dbReference type="EMBL" id="AQOB01000008">
    <property type="protein sequence ID" value="EOQ36271.1"/>
    <property type="molecule type" value="Genomic_DNA"/>
</dbReference>
<dbReference type="RefSeq" id="WP_016148423.1">
    <property type="nucleotide sequence ID" value="NZ_KB976104.1"/>
</dbReference>
<dbReference type="PANTHER" id="PTHR46847:SF1">
    <property type="entry name" value="D-ALLOSE-BINDING PERIPLASMIC PROTEIN-RELATED"/>
    <property type="match status" value="1"/>
</dbReference>
<evidence type="ECO:0000313" key="6">
    <source>
        <dbReference type="EMBL" id="EOQ36271.1"/>
    </source>
</evidence>
<dbReference type="PANTHER" id="PTHR46847">
    <property type="entry name" value="D-ALLOSE-BINDING PERIPLASMIC PROTEIN-RELATED"/>
    <property type="match status" value="1"/>
</dbReference>
<dbReference type="GO" id="GO:0030313">
    <property type="term" value="C:cell envelope"/>
    <property type="evidence" value="ECO:0007669"/>
    <property type="project" value="UniProtKB-SubCell"/>
</dbReference>
<organism evidence="6 7">
    <name type="scientific">Butyricicoccus pullicaecorum 1.2</name>
    <dbReference type="NCBI Taxonomy" id="1203606"/>
    <lineage>
        <taxon>Bacteria</taxon>
        <taxon>Bacillati</taxon>
        <taxon>Bacillota</taxon>
        <taxon>Clostridia</taxon>
        <taxon>Eubacteriales</taxon>
        <taxon>Butyricicoccaceae</taxon>
        <taxon>Butyricicoccus</taxon>
    </lineage>
</organism>
<dbReference type="HOGENOM" id="CLU_037628_3_3_9"/>
<keyword evidence="3 4" id="KW-0732">Signal</keyword>
<feature type="signal peptide" evidence="4">
    <location>
        <begin position="1"/>
        <end position="26"/>
    </location>
</feature>
<evidence type="ECO:0000256" key="2">
    <source>
        <dbReference type="ARBA" id="ARBA00007639"/>
    </source>
</evidence>
<proteinExistence type="inferred from homology"/>
<gene>
    <name evidence="6" type="ORF">HMPREF1526_02305</name>
</gene>
<dbReference type="GO" id="GO:0030246">
    <property type="term" value="F:carbohydrate binding"/>
    <property type="evidence" value="ECO:0007669"/>
    <property type="project" value="UniProtKB-ARBA"/>
</dbReference>
<evidence type="ECO:0000259" key="5">
    <source>
        <dbReference type="Pfam" id="PF13407"/>
    </source>
</evidence>
<evidence type="ECO:0000313" key="7">
    <source>
        <dbReference type="Proteomes" id="UP000013981"/>
    </source>
</evidence>
<evidence type="ECO:0000256" key="3">
    <source>
        <dbReference type="ARBA" id="ARBA00022729"/>
    </source>
</evidence>
<reference evidence="6 7" key="1">
    <citation type="submission" date="2013-01" db="EMBL/GenBank/DDBJ databases">
        <title>The Genome Sequence of Butyricicoccus pullicaecorum 1.2.</title>
        <authorList>
            <consortium name="The Broad Institute Genome Sequencing Platform"/>
            <person name="Earl A."/>
            <person name="Ward D."/>
            <person name="Feldgarden M."/>
            <person name="Gevers D."/>
            <person name="Van Immerseel F."/>
            <person name="Eeckhaut V."/>
            <person name="Walker B."/>
            <person name="Young S.K."/>
            <person name="Zeng Q."/>
            <person name="Gargeya S."/>
            <person name="Fitzgerald M."/>
            <person name="Haas B."/>
            <person name="Abouelleil A."/>
            <person name="Alvarado L."/>
            <person name="Arachchi H.M."/>
            <person name="Berlin A.M."/>
            <person name="Chapman S.B."/>
            <person name="Dewar J."/>
            <person name="Goldberg J."/>
            <person name="Griggs A."/>
            <person name="Gujja S."/>
            <person name="Hansen M."/>
            <person name="Howarth C."/>
            <person name="Imamovic A."/>
            <person name="Larimer J."/>
            <person name="McCowan C."/>
            <person name="Murphy C."/>
            <person name="Neiman D."/>
            <person name="Pearson M."/>
            <person name="Priest M."/>
            <person name="Roberts A."/>
            <person name="Saif S."/>
            <person name="Shea T."/>
            <person name="Sisk P."/>
            <person name="Sykes S."/>
            <person name="Wortman J."/>
            <person name="Nusbaum C."/>
            <person name="Birren B."/>
        </authorList>
    </citation>
    <scope>NUCLEOTIDE SEQUENCE [LARGE SCALE GENOMIC DNA]</scope>
    <source>
        <strain evidence="6 7">1.2</strain>
    </source>
</reference>
<evidence type="ECO:0000256" key="1">
    <source>
        <dbReference type="ARBA" id="ARBA00004196"/>
    </source>
</evidence>
<dbReference type="CDD" id="cd01536">
    <property type="entry name" value="PBP1_ABC_sugar_binding-like"/>
    <property type="match status" value="1"/>
</dbReference>
<evidence type="ECO:0000256" key="4">
    <source>
        <dbReference type="SAM" id="SignalP"/>
    </source>
</evidence>
<dbReference type="AlphaFoldDB" id="R8VVH3"/>
<dbReference type="Proteomes" id="UP000013981">
    <property type="component" value="Unassembled WGS sequence"/>
</dbReference>
<protein>
    <recommendedName>
        <fullName evidence="5">Periplasmic binding protein domain-containing protein</fullName>
    </recommendedName>
</protein>
<name>R8VVH3_9FIRM</name>
<keyword evidence="7" id="KW-1185">Reference proteome</keyword>
<dbReference type="InterPro" id="IPR025997">
    <property type="entry name" value="SBP_2_dom"/>
</dbReference>
<dbReference type="Gene3D" id="3.40.50.2300">
    <property type="match status" value="2"/>
</dbReference>